<dbReference type="InterPro" id="IPR000477">
    <property type="entry name" value="RT_dom"/>
</dbReference>
<gene>
    <name evidence="2" type="ORF">PACLA_8A053913</name>
</gene>
<dbReference type="Proteomes" id="UP001152795">
    <property type="component" value="Unassembled WGS sequence"/>
</dbReference>
<comment type="caution">
    <text evidence="2">The sequence shown here is derived from an EMBL/GenBank/DDBJ whole genome shotgun (WGS) entry which is preliminary data.</text>
</comment>
<dbReference type="PROSITE" id="PS50878">
    <property type="entry name" value="RT_POL"/>
    <property type="match status" value="1"/>
</dbReference>
<dbReference type="Pfam" id="PF23663">
    <property type="entry name" value="Znf_SCAND3"/>
    <property type="match status" value="1"/>
</dbReference>
<dbReference type="InterPro" id="IPR043502">
    <property type="entry name" value="DNA/RNA_pol_sf"/>
</dbReference>
<evidence type="ECO:0000256" key="1">
    <source>
        <dbReference type="SAM" id="MobiDB-lite"/>
    </source>
</evidence>
<accession>A0A6S7IU73</accession>
<reference evidence="2" key="1">
    <citation type="submission" date="2020-04" db="EMBL/GenBank/DDBJ databases">
        <authorList>
            <person name="Alioto T."/>
            <person name="Alioto T."/>
            <person name="Gomez Garrido J."/>
        </authorList>
    </citation>
    <scope>NUCLEOTIDE SEQUENCE</scope>
    <source>
        <strain evidence="2">A484AB</strain>
    </source>
</reference>
<proteinExistence type="predicted"/>
<feature type="compositionally biased region" description="Polar residues" evidence="1">
    <location>
        <begin position="588"/>
        <end position="602"/>
    </location>
</feature>
<sequence>RLHHDQLTYRVHQTYLALDSGKELTRPQNPCFPPSNTVPVTPTEFSDVSVEEVCRLLNNLSTSKATGPDGISARLLKECLEVLAASLTALFNKSIAIGKVPADRKYANIVPITKNNKTYIVCNYRPISLLSLVSKALEHVLYNRVLYIVKPLLHDQQHSFRSPKSCITQLLDVVYNIGKVLDCGKEMDMIYLDFSKAFDSVPHDKLIFKLSQFGITGPLLDWFSDYLSGCKQRLVVDGFSSSYLDVTSGVPQGSIVGPLLFLIYVNDLPDAAKHSKVPMFANDIKPNCYVCNTGNEGGAHKCCECNNNVHVFCGTAVSNSDEGYGQPVICFKLHPVKVRVFVISTVVSELEIFSISIFASTSPIPKNTEDSTNLNQSMPKVTQISAFDVLKACTGRTISNMPSKRQESGHKNTFTAIFVTCYNVKRRCTLGHFNKSTIERHQKNVHQHGEQLDVISVEDPRAVSILKELKSASIKKSASAPESKKRQHPDNTISCSTQSKRPCLDYPSASSSSTLLEKPTHTSDIITSETESEDANNNFEVTVKSKQCTDSFIKLKQKEAGTAHTRIDELIKKVDKVLTLVSAGGYSRQPSSKATTDTTLPSNDELPGNEASNLPEFLSAIRTSCLFPSLTTQPRHMDFTMYSMLLNISMPQEFNKRKFRVSAFHPVLQRDLSSLAFISKARTMPLTQLGKLTSVEGQRQAIALNASRVYTKSDSSGGTGQELASKLLNDVQNHAKITGRAILAMQSHRWSEELWWPLQWCPGHWLDNVDDNQFVSHLLLRTNLFHTMFNRGKMHTVAKETAKELKLPFKTTVSFAKQRFMSSSYKQFLKLETSIEAYINAFRDHDNEEVKEYKLAGQDFVFDLLGVIDLLWPLVLIMLRGQMLSCPGWKIATWIPQVKDQIWLPPKFQEKYHHCQLLVCTSMLQTLPSLSTTALNW</sequence>
<feature type="compositionally biased region" description="Polar residues" evidence="1">
    <location>
        <begin position="490"/>
        <end position="499"/>
    </location>
</feature>
<feature type="region of interest" description="Disordered" evidence="1">
    <location>
        <begin position="474"/>
        <end position="499"/>
    </location>
</feature>
<feature type="non-terminal residue" evidence="2">
    <location>
        <position position="1"/>
    </location>
</feature>
<dbReference type="SUPFAM" id="SSF56672">
    <property type="entry name" value="DNA/RNA polymerases"/>
    <property type="match status" value="1"/>
</dbReference>
<evidence type="ECO:0000313" key="3">
    <source>
        <dbReference type="Proteomes" id="UP001152795"/>
    </source>
</evidence>
<keyword evidence="3" id="KW-1185">Reference proteome</keyword>
<protein>
    <submittedName>
        <fullName evidence="2">Uncharacterized protein</fullName>
    </submittedName>
</protein>
<dbReference type="Pfam" id="PF00078">
    <property type="entry name" value="RVT_1"/>
    <property type="match status" value="1"/>
</dbReference>
<dbReference type="EMBL" id="CACRXK020011348">
    <property type="protein sequence ID" value="CAB4021276.1"/>
    <property type="molecule type" value="Genomic_DNA"/>
</dbReference>
<dbReference type="PANTHER" id="PTHR19446">
    <property type="entry name" value="REVERSE TRANSCRIPTASES"/>
    <property type="match status" value="1"/>
</dbReference>
<feature type="region of interest" description="Disordered" evidence="1">
    <location>
        <begin position="586"/>
        <end position="606"/>
    </location>
</feature>
<organism evidence="2 3">
    <name type="scientific">Paramuricea clavata</name>
    <name type="common">Red gorgonian</name>
    <name type="synonym">Violescent sea-whip</name>
    <dbReference type="NCBI Taxonomy" id="317549"/>
    <lineage>
        <taxon>Eukaryota</taxon>
        <taxon>Metazoa</taxon>
        <taxon>Cnidaria</taxon>
        <taxon>Anthozoa</taxon>
        <taxon>Octocorallia</taxon>
        <taxon>Malacalcyonacea</taxon>
        <taxon>Plexauridae</taxon>
        <taxon>Paramuricea</taxon>
    </lineage>
</organism>
<dbReference type="AlphaFoldDB" id="A0A6S7IU73"/>
<dbReference type="InterPro" id="IPR057560">
    <property type="entry name" value="Znf_SCAND3"/>
</dbReference>
<dbReference type="CDD" id="cd01650">
    <property type="entry name" value="RT_nLTR_like"/>
    <property type="match status" value="1"/>
</dbReference>
<name>A0A6S7IU73_PARCT</name>
<evidence type="ECO:0000313" key="2">
    <source>
        <dbReference type="EMBL" id="CAB4021276.1"/>
    </source>
</evidence>